<dbReference type="AlphaFoldDB" id="A0A0F7KQF1"/>
<keyword evidence="2" id="KW-1185">Reference proteome</keyword>
<sequence length="193" mass="20178">MTAILAPVLAAAIMAAPQLRDRLANADVSVPTGDGSATYELLIAPDGWVDDCTVVRSDYGALQDDRVCVQLMREKAREPARGANGKPVHAAVKVTRNRGEAAETDLPADLVLEVAAVPGSAANRRSVALNVMIDDTGRMSACEAAHADEEAFASAACGEAKAIAFRPRKDRDGRAVPYLTSLMVDFVVSGSAG</sequence>
<organism evidence="1 2">
    <name type="scientific">Croceibacterium atlanticum</name>
    <dbReference type="NCBI Taxonomy" id="1267766"/>
    <lineage>
        <taxon>Bacteria</taxon>
        <taxon>Pseudomonadati</taxon>
        <taxon>Pseudomonadota</taxon>
        <taxon>Alphaproteobacteria</taxon>
        <taxon>Sphingomonadales</taxon>
        <taxon>Erythrobacteraceae</taxon>
        <taxon>Croceibacterium</taxon>
    </lineage>
</organism>
<proteinExistence type="predicted"/>
<evidence type="ECO:0000313" key="1">
    <source>
        <dbReference type="EMBL" id="AKH41794.1"/>
    </source>
</evidence>
<name>A0A0F7KQF1_9SPHN</name>
<dbReference type="Proteomes" id="UP000034392">
    <property type="component" value="Chromosome"/>
</dbReference>
<protein>
    <submittedName>
        <fullName evidence="1">Gram-negative bacterial tonB protein</fullName>
    </submittedName>
</protein>
<evidence type="ECO:0000313" key="2">
    <source>
        <dbReference type="Proteomes" id="UP000034392"/>
    </source>
</evidence>
<dbReference type="STRING" id="1267766.WYH_00740"/>
<dbReference type="RefSeq" id="WP_156320056.1">
    <property type="nucleotide sequence ID" value="NZ_CP011452.2"/>
</dbReference>
<reference evidence="1" key="1">
    <citation type="submission" date="2015-05" db="EMBL/GenBank/DDBJ databases">
        <title>The complete genome of Altererythrobacter atlanticus strain 26DY36.</title>
        <authorList>
            <person name="Wu Y.-H."/>
            <person name="Cheng H."/>
            <person name="Wu X.-W."/>
        </authorList>
    </citation>
    <scope>NUCLEOTIDE SEQUENCE [LARGE SCALE GENOMIC DNA]</scope>
    <source>
        <strain evidence="1">26DY36</strain>
    </source>
</reference>
<dbReference type="EMBL" id="CP011452">
    <property type="protein sequence ID" value="AKH41794.1"/>
    <property type="molecule type" value="Genomic_DNA"/>
</dbReference>
<dbReference type="KEGG" id="aay:WYH_00740"/>
<accession>A0A0F7KQF1</accession>
<gene>
    <name evidence="1" type="ORF">WYH_00740</name>
</gene>
<dbReference type="PATRIC" id="fig|1267766.3.peg.747"/>